<dbReference type="SFLD" id="SFLDG01137">
    <property type="entry name" value="C1.6.1:_Phosphoserine_Phosphat"/>
    <property type="match status" value="1"/>
</dbReference>
<evidence type="ECO:0000256" key="4">
    <source>
        <dbReference type="ARBA" id="ARBA00012640"/>
    </source>
</evidence>
<dbReference type="Pfam" id="PF12710">
    <property type="entry name" value="HAD"/>
    <property type="match status" value="1"/>
</dbReference>
<dbReference type="NCBIfam" id="TIGR01488">
    <property type="entry name" value="HAD-SF-IB"/>
    <property type="match status" value="1"/>
</dbReference>
<dbReference type="PANTHER" id="PTHR43344:SF2">
    <property type="entry name" value="PHOSPHOSERINE PHOSPHATASE"/>
    <property type="match status" value="1"/>
</dbReference>
<dbReference type="NCBIfam" id="TIGR00338">
    <property type="entry name" value="serB"/>
    <property type="match status" value="1"/>
</dbReference>
<dbReference type="InterPro" id="IPR023214">
    <property type="entry name" value="HAD_sf"/>
</dbReference>
<dbReference type="SFLD" id="SFLDF00029">
    <property type="entry name" value="phosphoserine_phosphatase"/>
    <property type="match status" value="1"/>
</dbReference>
<dbReference type="InterPro" id="IPR050582">
    <property type="entry name" value="HAD-like_SerB"/>
</dbReference>
<dbReference type="RefSeq" id="WP_102324874.1">
    <property type="nucleotide sequence ID" value="NZ_CP023036.1"/>
</dbReference>
<dbReference type="SFLD" id="SFLDS00003">
    <property type="entry name" value="Haloacid_Dehalogenase"/>
    <property type="match status" value="1"/>
</dbReference>
<dbReference type="InterPro" id="IPR036412">
    <property type="entry name" value="HAD-like_sf"/>
</dbReference>
<evidence type="ECO:0000256" key="11">
    <source>
        <dbReference type="ARBA" id="ARBA00031693"/>
    </source>
</evidence>
<dbReference type="AlphaFoldDB" id="A0A347WAV4"/>
<keyword evidence="8 14" id="KW-0378">Hydrolase</keyword>
<comment type="catalytic activity">
    <reaction evidence="12">
        <text>O-phospho-L-serine + H2O = L-serine + phosphate</text>
        <dbReference type="Rhea" id="RHEA:21208"/>
        <dbReference type="ChEBI" id="CHEBI:15377"/>
        <dbReference type="ChEBI" id="CHEBI:33384"/>
        <dbReference type="ChEBI" id="CHEBI:43474"/>
        <dbReference type="ChEBI" id="CHEBI:57524"/>
        <dbReference type="EC" id="3.1.3.3"/>
    </reaction>
</comment>
<dbReference type="GO" id="GO:0006564">
    <property type="term" value="P:L-serine biosynthetic process"/>
    <property type="evidence" value="ECO:0007669"/>
    <property type="project" value="UniProtKB-KW"/>
</dbReference>
<evidence type="ECO:0000256" key="5">
    <source>
        <dbReference type="ARBA" id="ARBA00015196"/>
    </source>
</evidence>
<name>A0A347WAV4_9PROT</name>
<evidence type="ECO:0000256" key="8">
    <source>
        <dbReference type="ARBA" id="ARBA00022801"/>
    </source>
</evidence>
<evidence type="ECO:0000256" key="12">
    <source>
        <dbReference type="ARBA" id="ARBA00048138"/>
    </source>
</evidence>
<dbReference type="GO" id="GO:0005737">
    <property type="term" value="C:cytoplasm"/>
    <property type="evidence" value="ECO:0007669"/>
    <property type="project" value="TreeGrafter"/>
</dbReference>
<evidence type="ECO:0000256" key="9">
    <source>
        <dbReference type="ARBA" id="ARBA00022842"/>
    </source>
</evidence>
<evidence type="ECO:0000313" key="15">
    <source>
        <dbReference type="Proteomes" id="UP000264120"/>
    </source>
</evidence>
<dbReference type="KEGG" id="ksc:CD178_01206"/>
<dbReference type="GO" id="GO:0000287">
    <property type="term" value="F:magnesium ion binding"/>
    <property type="evidence" value="ECO:0007669"/>
    <property type="project" value="TreeGrafter"/>
</dbReference>
<proteinExistence type="inferred from homology"/>
<keyword evidence="10" id="KW-0718">Serine biosynthesis</keyword>
<gene>
    <name evidence="14" type="primary">serB</name>
    <name evidence="14" type="ORF">CD178_01206</name>
</gene>
<dbReference type="UniPathway" id="UPA00135">
    <property type="reaction ID" value="UER00198"/>
</dbReference>
<comment type="pathway">
    <text evidence="2">Amino-acid biosynthesis; L-serine biosynthesis; L-serine from 3-phospho-D-glycerate: step 3/3.</text>
</comment>
<dbReference type="SUPFAM" id="SSF56784">
    <property type="entry name" value="HAD-like"/>
    <property type="match status" value="1"/>
</dbReference>
<reference evidence="14 15" key="1">
    <citation type="submission" date="2017-08" db="EMBL/GenBank/DDBJ databases">
        <title>Complete genome sequence of Gluconacetobacter saccharivorans CV1 isolated from Fermented Vinegar.</title>
        <authorList>
            <person name="Kim S.-Y."/>
        </authorList>
    </citation>
    <scope>NUCLEOTIDE SEQUENCE [LARGE SCALE GENOMIC DNA]</scope>
    <source>
        <strain evidence="14 15">CV1</strain>
    </source>
</reference>
<evidence type="ECO:0000256" key="3">
    <source>
        <dbReference type="ARBA" id="ARBA00009184"/>
    </source>
</evidence>
<comment type="similarity">
    <text evidence="3">Belongs to the HAD-like hydrolase superfamily. SerB family.</text>
</comment>
<dbReference type="PANTHER" id="PTHR43344">
    <property type="entry name" value="PHOSPHOSERINE PHOSPHATASE"/>
    <property type="match status" value="1"/>
</dbReference>
<dbReference type="Proteomes" id="UP000264120">
    <property type="component" value="Chromosome"/>
</dbReference>
<comment type="cofactor">
    <cofactor evidence="1">
        <name>Mg(2+)</name>
        <dbReference type="ChEBI" id="CHEBI:18420"/>
    </cofactor>
</comment>
<keyword evidence="15" id="KW-1185">Reference proteome</keyword>
<keyword evidence="7" id="KW-0479">Metal-binding</keyword>
<dbReference type="OrthoDB" id="9792539at2"/>
<dbReference type="SFLD" id="SFLDG01136">
    <property type="entry name" value="C1.6:_Phosphoserine_Phosphatas"/>
    <property type="match status" value="1"/>
</dbReference>
<keyword evidence="9" id="KW-0460">Magnesium</keyword>
<dbReference type="InterPro" id="IPR004469">
    <property type="entry name" value="PSP"/>
</dbReference>
<evidence type="ECO:0000256" key="7">
    <source>
        <dbReference type="ARBA" id="ARBA00022723"/>
    </source>
</evidence>
<comment type="catalytic activity">
    <reaction evidence="13">
        <text>O-phospho-D-serine + H2O = D-serine + phosphate</text>
        <dbReference type="Rhea" id="RHEA:24873"/>
        <dbReference type="ChEBI" id="CHEBI:15377"/>
        <dbReference type="ChEBI" id="CHEBI:35247"/>
        <dbReference type="ChEBI" id="CHEBI:43474"/>
        <dbReference type="ChEBI" id="CHEBI:58680"/>
        <dbReference type="EC" id="3.1.3.3"/>
    </reaction>
</comment>
<sequence>MADSSPSFSHTLVLVANRDATSLTQVDIHAARDLVHGAAPVTLSEGEAVEIACHAPSTWDAPDIAALRTVFAGRGMDVLVTPRHGRRKRLLVADMDSTIVNCETLDDIAAHAGIGEKIAEITTRSMNGEIEFEAALRERVALLRGLPVNLLDKAWKDVRLNPGALELVRTMRANGAHTALVSGGFTFFTSRVAQLCGFNENHANTLLEADERLTGHVGLPILGPDAKLEHLRRLVAHGGIDMHDAMATGDGANDLAMLRVAGAGIAFHAKPAVRREISNQVNETTLRTLLFAQGYRADEFVTA</sequence>
<protein>
    <recommendedName>
        <fullName evidence="5">Phosphoserine phosphatase</fullName>
        <ecNumber evidence="4">3.1.3.3</ecNumber>
    </recommendedName>
    <alternativeName>
        <fullName evidence="11">O-phosphoserine phosphohydrolase</fullName>
    </alternativeName>
</protein>
<dbReference type="EC" id="3.1.3.3" evidence="4"/>
<evidence type="ECO:0000256" key="1">
    <source>
        <dbReference type="ARBA" id="ARBA00001946"/>
    </source>
</evidence>
<dbReference type="GeneID" id="98313753"/>
<organism evidence="14 15">
    <name type="scientific">Komagataeibacter saccharivorans</name>
    <dbReference type="NCBI Taxonomy" id="265959"/>
    <lineage>
        <taxon>Bacteria</taxon>
        <taxon>Pseudomonadati</taxon>
        <taxon>Pseudomonadota</taxon>
        <taxon>Alphaproteobacteria</taxon>
        <taxon>Acetobacterales</taxon>
        <taxon>Acetobacteraceae</taxon>
        <taxon>Komagataeibacter</taxon>
    </lineage>
</organism>
<evidence type="ECO:0000256" key="10">
    <source>
        <dbReference type="ARBA" id="ARBA00023299"/>
    </source>
</evidence>
<evidence type="ECO:0000256" key="2">
    <source>
        <dbReference type="ARBA" id="ARBA00005135"/>
    </source>
</evidence>
<dbReference type="Gene3D" id="3.40.50.1000">
    <property type="entry name" value="HAD superfamily/HAD-like"/>
    <property type="match status" value="1"/>
</dbReference>
<dbReference type="CDD" id="cd07500">
    <property type="entry name" value="HAD_PSP"/>
    <property type="match status" value="1"/>
</dbReference>
<evidence type="ECO:0000256" key="13">
    <source>
        <dbReference type="ARBA" id="ARBA00048523"/>
    </source>
</evidence>
<evidence type="ECO:0000256" key="6">
    <source>
        <dbReference type="ARBA" id="ARBA00022605"/>
    </source>
</evidence>
<evidence type="ECO:0000313" key="14">
    <source>
        <dbReference type="EMBL" id="AXY21997.1"/>
    </source>
</evidence>
<dbReference type="GO" id="GO:0036424">
    <property type="term" value="F:L-phosphoserine phosphatase activity"/>
    <property type="evidence" value="ECO:0007669"/>
    <property type="project" value="InterPro"/>
</dbReference>
<keyword evidence="6" id="KW-0028">Amino-acid biosynthesis</keyword>
<dbReference type="EMBL" id="CP023036">
    <property type="protein sequence ID" value="AXY21997.1"/>
    <property type="molecule type" value="Genomic_DNA"/>
</dbReference>
<accession>A0A347WAV4</accession>